<organism evidence="2 3">
    <name type="scientific">Rubus argutus</name>
    <name type="common">Southern blackberry</name>
    <dbReference type="NCBI Taxonomy" id="59490"/>
    <lineage>
        <taxon>Eukaryota</taxon>
        <taxon>Viridiplantae</taxon>
        <taxon>Streptophyta</taxon>
        <taxon>Embryophyta</taxon>
        <taxon>Tracheophyta</taxon>
        <taxon>Spermatophyta</taxon>
        <taxon>Magnoliopsida</taxon>
        <taxon>eudicotyledons</taxon>
        <taxon>Gunneridae</taxon>
        <taxon>Pentapetalae</taxon>
        <taxon>rosids</taxon>
        <taxon>fabids</taxon>
        <taxon>Rosales</taxon>
        <taxon>Rosaceae</taxon>
        <taxon>Rosoideae</taxon>
        <taxon>Rosoideae incertae sedis</taxon>
        <taxon>Rubus</taxon>
    </lineage>
</organism>
<accession>A0AAW1Y5D1</accession>
<dbReference type="AlphaFoldDB" id="A0AAW1Y5D1"/>
<evidence type="ECO:0000313" key="2">
    <source>
        <dbReference type="EMBL" id="KAK9944082.1"/>
    </source>
</evidence>
<dbReference type="Gene3D" id="3.30.70.100">
    <property type="match status" value="1"/>
</dbReference>
<reference evidence="2 3" key="1">
    <citation type="journal article" date="2023" name="G3 (Bethesda)">
        <title>A chromosome-length genome assembly and annotation of blackberry (Rubus argutus, cv. 'Hillquist').</title>
        <authorList>
            <person name="Bruna T."/>
            <person name="Aryal R."/>
            <person name="Dudchenko O."/>
            <person name="Sargent D.J."/>
            <person name="Mead D."/>
            <person name="Buti M."/>
            <person name="Cavallini A."/>
            <person name="Hytonen T."/>
            <person name="Andres J."/>
            <person name="Pham M."/>
            <person name="Weisz D."/>
            <person name="Mascagni F."/>
            <person name="Usai G."/>
            <person name="Natali L."/>
            <person name="Bassil N."/>
            <person name="Fernandez G.E."/>
            <person name="Lomsadze A."/>
            <person name="Armour M."/>
            <person name="Olukolu B."/>
            <person name="Poorten T."/>
            <person name="Britton C."/>
            <person name="Davik J."/>
            <person name="Ashrafi H."/>
            <person name="Aiden E.L."/>
            <person name="Borodovsky M."/>
            <person name="Worthington M."/>
        </authorList>
    </citation>
    <scope>NUCLEOTIDE SEQUENCE [LARGE SCALE GENOMIC DNA]</scope>
    <source>
        <strain evidence="2">PI 553951</strain>
    </source>
</reference>
<gene>
    <name evidence="2" type="ORF">M0R45_009666</name>
</gene>
<evidence type="ECO:0008006" key="4">
    <source>
        <dbReference type="Google" id="ProtNLM"/>
    </source>
</evidence>
<feature type="transmembrane region" description="Helical" evidence="1">
    <location>
        <begin position="44"/>
        <end position="64"/>
    </location>
</feature>
<name>A0AAW1Y5D1_RUBAR</name>
<protein>
    <recommendedName>
        <fullName evidence="4">HMA domain-containing protein</fullName>
    </recommendedName>
</protein>
<keyword evidence="1" id="KW-0812">Transmembrane</keyword>
<keyword evidence="3" id="KW-1185">Reference proteome</keyword>
<comment type="caution">
    <text evidence="2">The sequence shown here is derived from an EMBL/GenBank/DDBJ whole genome shotgun (WGS) entry which is preliminary data.</text>
</comment>
<sequence>MWRVPTGLWLLLFEDGEGHGWRFMVNGKVEDAEVMDGDAVGEVMVVIGFSWLYCWLFGLVEVNWRWVCVQRRLVWVVCRIDIVSVDGEKGTVTVVGDVDPVLVVRRLRKAGKVAEICQLVGVKYTPYEGGACHIL</sequence>
<keyword evidence="1" id="KW-1133">Transmembrane helix</keyword>
<dbReference type="EMBL" id="JBEDUW010000002">
    <property type="protein sequence ID" value="KAK9944082.1"/>
    <property type="molecule type" value="Genomic_DNA"/>
</dbReference>
<keyword evidence="1" id="KW-0472">Membrane</keyword>
<evidence type="ECO:0000256" key="1">
    <source>
        <dbReference type="SAM" id="Phobius"/>
    </source>
</evidence>
<evidence type="ECO:0000313" key="3">
    <source>
        <dbReference type="Proteomes" id="UP001457282"/>
    </source>
</evidence>
<proteinExistence type="predicted"/>
<dbReference type="Proteomes" id="UP001457282">
    <property type="component" value="Unassembled WGS sequence"/>
</dbReference>